<dbReference type="KEGG" id="ptc:phytr_11370"/>
<keyword evidence="1" id="KW-0472">Membrane</keyword>
<feature type="transmembrane region" description="Helical" evidence="1">
    <location>
        <begin position="6"/>
        <end position="26"/>
    </location>
</feature>
<keyword evidence="1" id="KW-0812">Transmembrane</keyword>
<dbReference type="AlphaFoldDB" id="A0A2P1P9V1"/>
<organism evidence="2 3">
    <name type="scientific">Candidatus Phycorickettsia trachydisci</name>
    <dbReference type="NCBI Taxonomy" id="2115978"/>
    <lineage>
        <taxon>Bacteria</taxon>
        <taxon>Pseudomonadati</taxon>
        <taxon>Pseudomonadota</taxon>
        <taxon>Alphaproteobacteria</taxon>
        <taxon>Rickettsiales</taxon>
        <taxon>Rickettsiaceae</taxon>
        <taxon>Candidatus Phycorickettsia</taxon>
    </lineage>
</organism>
<keyword evidence="3" id="KW-1185">Reference proteome</keyword>
<name>A0A2P1P9V1_9RICK</name>
<proteinExistence type="predicted"/>
<gene>
    <name evidence="2" type="ORF">phytr_11370</name>
</gene>
<evidence type="ECO:0000313" key="2">
    <source>
        <dbReference type="EMBL" id="AVP88062.1"/>
    </source>
</evidence>
<sequence>MSSTICLIFNIIGLGVSKLSVFLGYFKKRSNKIKLNQKYFDLFIDFNKIYHA</sequence>
<dbReference type="EMBL" id="CP027845">
    <property type="protein sequence ID" value="AVP88062.1"/>
    <property type="molecule type" value="Genomic_DNA"/>
</dbReference>
<evidence type="ECO:0000256" key="1">
    <source>
        <dbReference type="SAM" id="Phobius"/>
    </source>
</evidence>
<dbReference type="Proteomes" id="UP000241762">
    <property type="component" value="Chromosome"/>
</dbReference>
<protein>
    <submittedName>
        <fullName evidence="2">Uncharacterized protein</fullName>
    </submittedName>
</protein>
<keyword evidence="1" id="KW-1133">Transmembrane helix</keyword>
<evidence type="ECO:0000313" key="3">
    <source>
        <dbReference type="Proteomes" id="UP000241762"/>
    </source>
</evidence>
<reference evidence="2 3" key="1">
    <citation type="submission" date="2018-03" db="EMBL/GenBank/DDBJ databases">
        <title>A gene transfer event suggests a long-term partnership between eustigmatophyte algae and a novel lineage of endosymbiotic bacteria.</title>
        <authorList>
            <person name="Yurchenko T."/>
            <person name="Sevcikova T."/>
            <person name="Pribyl P."/>
            <person name="El Karkouri K."/>
            <person name="Klimes V."/>
            <person name="Amaral R."/>
            <person name="Zbrankova V."/>
            <person name="Kim E."/>
            <person name="Raoult D."/>
            <person name="Santos L.M.A."/>
            <person name="Elias M."/>
        </authorList>
    </citation>
    <scope>NUCLEOTIDE SEQUENCE [LARGE SCALE GENOMIC DNA]</scope>
    <source>
        <strain evidence="2">CCALA 838</strain>
    </source>
</reference>
<accession>A0A2P1P9V1</accession>